<dbReference type="Proteomes" id="UP001458880">
    <property type="component" value="Unassembled WGS sequence"/>
</dbReference>
<comment type="caution">
    <text evidence="1">The sequence shown here is derived from an EMBL/GenBank/DDBJ whole genome shotgun (WGS) entry which is preliminary data.</text>
</comment>
<accession>A0AAW1KGD8</accession>
<sequence length="102" mass="11828">MSETPLVPLGAAFSNAAPTKHLPAADHHKDHPARARLALVFKKTEESKYTQSDSDRVSRSKKWFVKMRQHESIQRAQRTTLNVCVETYWDLIKRRCYSTKRS</sequence>
<keyword evidence="2" id="KW-1185">Reference proteome</keyword>
<proteinExistence type="predicted"/>
<protein>
    <submittedName>
        <fullName evidence="1">Uncharacterized protein</fullName>
    </submittedName>
</protein>
<evidence type="ECO:0000313" key="1">
    <source>
        <dbReference type="EMBL" id="KAK9717287.1"/>
    </source>
</evidence>
<name>A0AAW1KGD8_POPJA</name>
<dbReference type="AlphaFoldDB" id="A0AAW1KGD8"/>
<reference evidence="1 2" key="1">
    <citation type="journal article" date="2024" name="BMC Genomics">
        <title>De novo assembly and annotation of Popillia japonica's genome with initial clues to its potential as an invasive pest.</title>
        <authorList>
            <person name="Cucini C."/>
            <person name="Boschi S."/>
            <person name="Funari R."/>
            <person name="Cardaioli E."/>
            <person name="Iannotti N."/>
            <person name="Marturano G."/>
            <person name="Paoli F."/>
            <person name="Bruttini M."/>
            <person name="Carapelli A."/>
            <person name="Frati F."/>
            <person name="Nardi F."/>
        </authorList>
    </citation>
    <scope>NUCLEOTIDE SEQUENCE [LARGE SCALE GENOMIC DNA]</scope>
    <source>
        <strain evidence="1">DMR45628</strain>
    </source>
</reference>
<evidence type="ECO:0000313" key="2">
    <source>
        <dbReference type="Proteomes" id="UP001458880"/>
    </source>
</evidence>
<gene>
    <name evidence="1" type="ORF">QE152_g24261</name>
</gene>
<organism evidence="1 2">
    <name type="scientific">Popillia japonica</name>
    <name type="common">Japanese beetle</name>
    <dbReference type="NCBI Taxonomy" id="7064"/>
    <lineage>
        <taxon>Eukaryota</taxon>
        <taxon>Metazoa</taxon>
        <taxon>Ecdysozoa</taxon>
        <taxon>Arthropoda</taxon>
        <taxon>Hexapoda</taxon>
        <taxon>Insecta</taxon>
        <taxon>Pterygota</taxon>
        <taxon>Neoptera</taxon>
        <taxon>Endopterygota</taxon>
        <taxon>Coleoptera</taxon>
        <taxon>Polyphaga</taxon>
        <taxon>Scarabaeiformia</taxon>
        <taxon>Scarabaeidae</taxon>
        <taxon>Rutelinae</taxon>
        <taxon>Popillia</taxon>
    </lineage>
</organism>
<dbReference type="EMBL" id="JASPKY010000244">
    <property type="protein sequence ID" value="KAK9717287.1"/>
    <property type="molecule type" value="Genomic_DNA"/>
</dbReference>